<comment type="subcellular location">
    <subcellularLocation>
        <location evidence="2">Nucleus</location>
    </subcellularLocation>
</comment>
<dbReference type="GO" id="GO:0043248">
    <property type="term" value="P:proteasome assembly"/>
    <property type="evidence" value="ECO:0007669"/>
    <property type="project" value="UniProtKB-UniRule"/>
</dbReference>
<gene>
    <name evidence="4" type="ORF">AW171_hschr84895</name>
</gene>
<dbReference type="SMART" id="SM01385">
    <property type="entry name" value="DSS1_SEM1"/>
    <property type="match status" value="1"/>
</dbReference>
<evidence type="ECO:0000256" key="1">
    <source>
        <dbReference type="ARBA" id="ARBA00034491"/>
    </source>
</evidence>
<dbReference type="GO" id="GO:0005634">
    <property type="term" value="C:nucleus"/>
    <property type="evidence" value="ECO:0007669"/>
    <property type="project" value="UniProtKB-SubCell"/>
</dbReference>
<organism evidence="4 5">
    <name type="scientific">Eremothecium sinecaudum</name>
    <dbReference type="NCBI Taxonomy" id="45286"/>
    <lineage>
        <taxon>Eukaryota</taxon>
        <taxon>Fungi</taxon>
        <taxon>Dikarya</taxon>
        <taxon>Ascomycota</taxon>
        <taxon>Saccharomycotina</taxon>
        <taxon>Saccharomycetes</taxon>
        <taxon>Saccharomycetales</taxon>
        <taxon>Saccharomycetaceae</taxon>
        <taxon>Eremothecium</taxon>
    </lineage>
</organism>
<dbReference type="EMBL" id="CP014248">
    <property type="protein sequence ID" value="AMD22836.1"/>
    <property type="molecule type" value="Genomic_DNA"/>
</dbReference>
<protein>
    <recommendedName>
        <fullName evidence="2">26S proteasome complex subunit SEM1</fullName>
    </recommendedName>
</protein>
<accession>A0A0X8HWK9</accession>
<comment type="similarity">
    <text evidence="1 2">Belongs to the DSS1/SEM1 family.</text>
</comment>
<evidence type="ECO:0000313" key="5">
    <source>
        <dbReference type="Proteomes" id="UP000243052"/>
    </source>
</evidence>
<dbReference type="AlphaFoldDB" id="A0A0X8HWK9"/>
<feature type="region of interest" description="Disordered" evidence="3">
    <location>
        <begin position="1"/>
        <end position="30"/>
    </location>
</feature>
<comment type="function">
    <text evidence="2">Component of the 26S proteasome, a multiprotein complex involved in the ATP-dependent degradation of ubiquitinated proteins.</text>
</comment>
<dbReference type="STRING" id="45286.A0A0X8HWK9"/>
<dbReference type="GeneID" id="28726201"/>
<name>A0A0X8HWK9_9SACH</name>
<evidence type="ECO:0000313" key="4">
    <source>
        <dbReference type="EMBL" id="AMD22836.1"/>
    </source>
</evidence>
<dbReference type="PANTHER" id="PTHR16771">
    <property type="entry name" value="26 PROTEASOME COMPLEX SUBUNIT DSS1"/>
    <property type="match status" value="1"/>
</dbReference>
<dbReference type="Proteomes" id="UP000243052">
    <property type="component" value="Chromosome viii"/>
</dbReference>
<dbReference type="GO" id="GO:0006406">
    <property type="term" value="P:mRNA export from nucleus"/>
    <property type="evidence" value="ECO:0007669"/>
    <property type="project" value="UniProtKB-UniRule"/>
</dbReference>
<sequence>MSEKAQNKPVRNALEDEDEFEDFPVDSWPAEESLQTFKEGDGNLWEEDWDDVEVEDGFVKELKKELEKNKK</sequence>
<keyword evidence="2" id="KW-0647">Proteasome</keyword>
<dbReference type="InterPro" id="IPR007834">
    <property type="entry name" value="DSS1_SEM1"/>
</dbReference>
<dbReference type="PANTHER" id="PTHR16771:SF0">
    <property type="entry name" value="26S PROTEASOME COMPLEX SUBUNIT SEM1"/>
    <property type="match status" value="1"/>
</dbReference>
<feature type="compositionally biased region" description="Acidic residues" evidence="3">
    <location>
        <begin position="15"/>
        <end position="24"/>
    </location>
</feature>
<reference evidence="4 5" key="1">
    <citation type="submission" date="2016-01" db="EMBL/GenBank/DDBJ databases">
        <title>Genome sequence of the yeast Holleya sinecauda.</title>
        <authorList>
            <person name="Dietrich F.S."/>
        </authorList>
    </citation>
    <scope>NUCLEOTIDE SEQUENCE [LARGE SCALE GENOMIC DNA]</scope>
    <source>
        <strain evidence="4 5">ATCC 58844</strain>
    </source>
</reference>
<proteinExistence type="inferred from homology"/>
<dbReference type="RefSeq" id="XP_017989832.1">
    <property type="nucleotide sequence ID" value="XM_018134343.1"/>
</dbReference>
<keyword evidence="2" id="KW-0539">Nucleus</keyword>
<keyword evidence="5" id="KW-1185">Reference proteome</keyword>
<dbReference type="Pfam" id="PF05160">
    <property type="entry name" value="DSS1_SEM1"/>
    <property type="match status" value="1"/>
</dbReference>
<evidence type="ECO:0000256" key="2">
    <source>
        <dbReference type="RuleBase" id="RU369057"/>
    </source>
</evidence>
<dbReference type="GO" id="GO:0008541">
    <property type="term" value="C:proteasome regulatory particle, lid subcomplex"/>
    <property type="evidence" value="ECO:0007669"/>
    <property type="project" value="UniProtKB-UniRule"/>
</dbReference>
<dbReference type="GO" id="GO:0000724">
    <property type="term" value="P:double-strand break repair via homologous recombination"/>
    <property type="evidence" value="ECO:0007669"/>
    <property type="project" value="TreeGrafter"/>
</dbReference>
<evidence type="ECO:0000256" key="3">
    <source>
        <dbReference type="SAM" id="MobiDB-lite"/>
    </source>
</evidence>